<sequence length="103" mass="11547">MSYNRIIIEKELRKFLEKDCNYCDVSAICIPEDANVAAKIIAKSNGYISGLEELRILYNILDVSISFFIKDGDAFKQGDILAELKGNARDILMGERTGLNLIT</sequence>
<protein>
    <recommendedName>
        <fullName evidence="1">Quinolinate phosphoribosyl transferase N-terminal domain-containing protein</fullName>
    </recommendedName>
</protein>
<evidence type="ECO:0000259" key="1">
    <source>
        <dbReference type="Pfam" id="PF02749"/>
    </source>
</evidence>
<dbReference type="SUPFAM" id="SSF54675">
    <property type="entry name" value="Nicotinate/Quinolinate PRTase N-terminal domain-like"/>
    <property type="match status" value="1"/>
</dbReference>
<organism evidence="2">
    <name type="scientific">marine sediment metagenome</name>
    <dbReference type="NCBI Taxonomy" id="412755"/>
    <lineage>
        <taxon>unclassified sequences</taxon>
        <taxon>metagenomes</taxon>
        <taxon>ecological metagenomes</taxon>
    </lineage>
</organism>
<dbReference type="Gene3D" id="3.90.1170.20">
    <property type="entry name" value="Quinolinate phosphoribosyl transferase, N-terminal domain"/>
    <property type="match status" value="1"/>
</dbReference>
<comment type="caution">
    <text evidence="2">The sequence shown here is derived from an EMBL/GenBank/DDBJ whole genome shotgun (WGS) entry which is preliminary data.</text>
</comment>
<dbReference type="InterPro" id="IPR027277">
    <property type="entry name" value="NadC/ModD"/>
</dbReference>
<gene>
    <name evidence="2" type="ORF">S12H4_34103</name>
</gene>
<dbReference type="InterPro" id="IPR037128">
    <property type="entry name" value="Quinolinate_PRibosylTase_N_sf"/>
</dbReference>
<dbReference type="GO" id="GO:0009435">
    <property type="term" value="P:NAD+ biosynthetic process"/>
    <property type="evidence" value="ECO:0007669"/>
    <property type="project" value="TreeGrafter"/>
</dbReference>
<proteinExistence type="predicted"/>
<accession>X1TC37</accession>
<name>X1TC37_9ZZZZ</name>
<dbReference type="AlphaFoldDB" id="X1TC37"/>
<dbReference type="InterPro" id="IPR022412">
    <property type="entry name" value="Quinolinate_PRibosylTrfase_N"/>
</dbReference>
<dbReference type="EMBL" id="BARW01020152">
    <property type="protein sequence ID" value="GAI88931.1"/>
    <property type="molecule type" value="Genomic_DNA"/>
</dbReference>
<dbReference type="Pfam" id="PF02749">
    <property type="entry name" value="QRPTase_N"/>
    <property type="match status" value="1"/>
</dbReference>
<dbReference type="GO" id="GO:0034213">
    <property type="term" value="P:quinolinate catabolic process"/>
    <property type="evidence" value="ECO:0007669"/>
    <property type="project" value="TreeGrafter"/>
</dbReference>
<feature type="domain" description="Quinolinate phosphoribosyl transferase N-terminal" evidence="1">
    <location>
        <begin position="28"/>
        <end position="102"/>
    </location>
</feature>
<reference evidence="2" key="1">
    <citation type="journal article" date="2014" name="Front. Microbiol.">
        <title>High frequency of phylogenetically diverse reductive dehalogenase-homologous genes in deep subseafloor sedimentary metagenomes.</title>
        <authorList>
            <person name="Kawai M."/>
            <person name="Futagami T."/>
            <person name="Toyoda A."/>
            <person name="Takaki Y."/>
            <person name="Nishi S."/>
            <person name="Hori S."/>
            <person name="Arai W."/>
            <person name="Tsubouchi T."/>
            <person name="Morono Y."/>
            <person name="Uchiyama I."/>
            <person name="Ito T."/>
            <person name="Fujiyama A."/>
            <person name="Inagaki F."/>
            <person name="Takami H."/>
        </authorList>
    </citation>
    <scope>NUCLEOTIDE SEQUENCE</scope>
    <source>
        <strain evidence="2">Expedition CK06-06</strain>
    </source>
</reference>
<feature type="non-terminal residue" evidence="2">
    <location>
        <position position="103"/>
    </location>
</feature>
<dbReference type="PANTHER" id="PTHR32179:SF3">
    <property type="entry name" value="NICOTINATE-NUCLEOTIDE PYROPHOSPHORYLASE [CARBOXYLATING]"/>
    <property type="match status" value="1"/>
</dbReference>
<evidence type="ECO:0000313" key="2">
    <source>
        <dbReference type="EMBL" id="GAI88931.1"/>
    </source>
</evidence>
<dbReference type="PANTHER" id="PTHR32179">
    <property type="entry name" value="NICOTINATE-NUCLEOTIDE PYROPHOSPHORYLASE [CARBOXYLATING]"/>
    <property type="match status" value="1"/>
</dbReference>
<dbReference type="GO" id="GO:0004514">
    <property type="term" value="F:nicotinate-nucleotide diphosphorylase (carboxylating) activity"/>
    <property type="evidence" value="ECO:0007669"/>
    <property type="project" value="TreeGrafter"/>
</dbReference>
<dbReference type="GO" id="GO:0005737">
    <property type="term" value="C:cytoplasm"/>
    <property type="evidence" value="ECO:0007669"/>
    <property type="project" value="TreeGrafter"/>
</dbReference>